<dbReference type="Proteomes" id="UP000287651">
    <property type="component" value="Unassembled WGS sequence"/>
</dbReference>
<feature type="region of interest" description="Disordered" evidence="1">
    <location>
        <begin position="17"/>
        <end position="87"/>
    </location>
</feature>
<evidence type="ECO:0000313" key="2">
    <source>
        <dbReference type="EMBL" id="RRT50381.1"/>
    </source>
</evidence>
<comment type="caution">
    <text evidence="2">The sequence shown here is derived from an EMBL/GenBank/DDBJ whole genome shotgun (WGS) entry which is preliminary data.</text>
</comment>
<evidence type="ECO:0000313" key="3">
    <source>
        <dbReference type="Proteomes" id="UP000287651"/>
    </source>
</evidence>
<accession>A0A426YF56</accession>
<reference evidence="2 3" key="1">
    <citation type="journal article" date="2014" name="Agronomy (Basel)">
        <title>A Draft Genome Sequence for Ensete ventricosum, the Drought-Tolerant Tree Against Hunger.</title>
        <authorList>
            <person name="Harrison J."/>
            <person name="Moore K.A."/>
            <person name="Paszkiewicz K."/>
            <person name="Jones T."/>
            <person name="Grant M."/>
            <person name="Ambacheew D."/>
            <person name="Muzemil S."/>
            <person name="Studholme D.J."/>
        </authorList>
    </citation>
    <scope>NUCLEOTIDE SEQUENCE [LARGE SCALE GENOMIC DNA]</scope>
</reference>
<evidence type="ECO:0000256" key="1">
    <source>
        <dbReference type="SAM" id="MobiDB-lite"/>
    </source>
</evidence>
<feature type="compositionally biased region" description="Basic and acidic residues" evidence="1">
    <location>
        <begin position="74"/>
        <end position="87"/>
    </location>
</feature>
<protein>
    <submittedName>
        <fullName evidence="2">Uncharacterized protein</fullName>
    </submittedName>
</protein>
<gene>
    <name evidence="2" type="ORF">B296_00020900</name>
</gene>
<proteinExistence type="predicted"/>
<sequence length="87" mass="9471">MIGAAGELDCSSAHIRLREPGKSEDKAETQRCRSKWSKGARKRRQVQRGSATQVQCIGQNGSGLGGVPQYRRGGSTDRKERDAGARQ</sequence>
<dbReference type="AlphaFoldDB" id="A0A426YF56"/>
<feature type="compositionally biased region" description="Polar residues" evidence="1">
    <location>
        <begin position="47"/>
        <end position="59"/>
    </location>
</feature>
<feature type="compositionally biased region" description="Basic and acidic residues" evidence="1">
    <location>
        <begin position="17"/>
        <end position="31"/>
    </location>
</feature>
<organism evidence="2 3">
    <name type="scientific">Ensete ventricosum</name>
    <name type="common">Abyssinian banana</name>
    <name type="synonym">Musa ensete</name>
    <dbReference type="NCBI Taxonomy" id="4639"/>
    <lineage>
        <taxon>Eukaryota</taxon>
        <taxon>Viridiplantae</taxon>
        <taxon>Streptophyta</taxon>
        <taxon>Embryophyta</taxon>
        <taxon>Tracheophyta</taxon>
        <taxon>Spermatophyta</taxon>
        <taxon>Magnoliopsida</taxon>
        <taxon>Liliopsida</taxon>
        <taxon>Zingiberales</taxon>
        <taxon>Musaceae</taxon>
        <taxon>Ensete</taxon>
    </lineage>
</organism>
<dbReference type="EMBL" id="AMZH03012793">
    <property type="protein sequence ID" value="RRT50381.1"/>
    <property type="molecule type" value="Genomic_DNA"/>
</dbReference>
<feature type="compositionally biased region" description="Basic residues" evidence="1">
    <location>
        <begin position="32"/>
        <end position="46"/>
    </location>
</feature>
<name>A0A426YF56_ENSVE</name>